<evidence type="ECO:0000313" key="3">
    <source>
        <dbReference type="Proteomes" id="UP000298138"/>
    </source>
</evidence>
<feature type="transmembrane region" description="Helical" evidence="1">
    <location>
        <begin position="124"/>
        <end position="145"/>
    </location>
</feature>
<evidence type="ECO:0000313" key="2">
    <source>
        <dbReference type="EMBL" id="TGZ78335.1"/>
    </source>
</evidence>
<keyword evidence="1" id="KW-1133">Transmembrane helix</keyword>
<feature type="transmembrane region" description="Helical" evidence="1">
    <location>
        <begin position="28"/>
        <end position="43"/>
    </location>
</feature>
<proteinExistence type="predicted"/>
<gene>
    <name evidence="2" type="ORF">EX30DRAFT_158932</name>
</gene>
<keyword evidence="1" id="KW-0472">Membrane</keyword>
<keyword evidence="3" id="KW-1185">Reference proteome</keyword>
<dbReference type="InParanoid" id="A0A4S2MMY7"/>
<keyword evidence="1" id="KW-0812">Transmembrane</keyword>
<feature type="transmembrane region" description="Helical" evidence="1">
    <location>
        <begin position="50"/>
        <end position="69"/>
    </location>
</feature>
<accession>A0A4S2MMY7</accession>
<evidence type="ECO:0000256" key="1">
    <source>
        <dbReference type="SAM" id="Phobius"/>
    </source>
</evidence>
<dbReference type="Proteomes" id="UP000298138">
    <property type="component" value="Unassembled WGS sequence"/>
</dbReference>
<feature type="transmembrane region" description="Helical" evidence="1">
    <location>
        <begin position="75"/>
        <end position="103"/>
    </location>
</feature>
<sequence length="159" mass="18251">MDWIAGALALVCVFGRLSCRMDGFDPGFTIYSMLNAFVLFILLHSSSSSILPLIVFGFVLGLPFLVLFFSDIASLYLLSLSVCFCTSTYIRVILFPASAYLVLRRRFVFLSSFFLFKALLADEFFVVFFLLLHFMAYFVISFYNLPLWTTLTWKSRELV</sequence>
<organism evidence="2 3">
    <name type="scientific">Ascodesmis nigricans</name>
    <dbReference type="NCBI Taxonomy" id="341454"/>
    <lineage>
        <taxon>Eukaryota</taxon>
        <taxon>Fungi</taxon>
        <taxon>Dikarya</taxon>
        <taxon>Ascomycota</taxon>
        <taxon>Pezizomycotina</taxon>
        <taxon>Pezizomycetes</taxon>
        <taxon>Pezizales</taxon>
        <taxon>Ascodesmidaceae</taxon>
        <taxon>Ascodesmis</taxon>
    </lineage>
</organism>
<reference evidence="2 3" key="1">
    <citation type="submission" date="2019-04" db="EMBL/GenBank/DDBJ databases">
        <title>Comparative genomics and transcriptomics to analyze fruiting body development in filamentous ascomycetes.</title>
        <authorList>
            <consortium name="DOE Joint Genome Institute"/>
            <person name="Lutkenhaus R."/>
            <person name="Traeger S."/>
            <person name="Breuer J."/>
            <person name="Kuo A."/>
            <person name="Lipzen A."/>
            <person name="Pangilinan J."/>
            <person name="Dilworth D."/>
            <person name="Sandor L."/>
            <person name="Poggeler S."/>
            <person name="Barry K."/>
            <person name="Grigoriev I.V."/>
            <person name="Nowrousian M."/>
        </authorList>
    </citation>
    <scope>NUCLEOTIDE SEQUENCE [LARGE SCALE GENOMIC DNA]</scope>
    <source>
        <strain evidence="2 3">CBS 389.68</strain>
    </source>
</reference>
<dbReference type="EMBL" id="ML220142">
    <property type="protein sequence ID" value="TGZ78335.1"/>
    <property type="molecule type" value="Genomic_DNA"/>
</dbReference>
<protein>
    <submittedName>
        <fullName evidence="2">Uncharacterized protein</fullName>
    </submittedName>
</protein>
<name>A0A4S2MMY7_9PEZI</name>
<dbReference type="AlphaFoldDB" id="A0A4S2MMY7"/>